<dbReference type="AlphaFoldDB" id="A0A317VVX4"/>
<evidence type="ECO:0000256" key="1">
    <source>
        <dbReference type="SAM" id="MobiDB-lite"/>
    </source>
</evidence>
<dbReference type="EMBL" id="MSFL01000019">
    <property type="protein sequence ID" value="PWY77048.1"/>
    <property type="molecule type" value="Genomic_DNA"/>
</dbReference>
<protein>
    <submittedName>
        <fullName evidence="2">Uncharacterized protein</fullName>
    </submittedName>
</protein>
<proteinExistence type="predicted"/>
<evidence type="ECO:0000313" key="3">
    <source>
        <dbReference type="Proteomes" id="UP000247233"/>
    </source>
</evidence>
<dbReference type="VEuPathDB" id="FungiDB:BO70DRAFT_409523"/>
<feature type="compositionally biased region" description="Low complexity" evidence="1">
    <location>
        <begin position="425"/>
        <end position="436"/>
    </location>
</feature>
<feature type="compositionally biased region" description="Basic residues" evidence="1">
    <location>
        <begin position="104"/>
        <end position="116"/>
    </location>
</feature>
<dbReference type="OrthoDB" id="5368934at2759"/>
<dbReference type="GeneID" id="37069469"/>
<accession>A0A317VVX4</accession>
<sequence length="451" mass="51530">MEEHPKHWKATLLGEEFWKDAHAWNQPIHESIDSNIDNPQETPLHQRFPFNLLEAGPVPPSSNSSSGNEPILAGQRSRRRRRFSVDASSLTPIAPARVLELSRRTRSQSRSRSRSHTRSDSMARSPSITSLSSQSNSRLRCMLNRLTSWWKDRPAPLPLIFEDQATPESPLMDFRGGATWDRLSSDRRVLGIDVFWPVDFDDEDAEGQKPELAMLEVNQLAPLCIFHHLHSLKITGMMQSYQKYIWQAAWINTELEELELGMVFPPRIIKSNTGNWPYIKGGWKLSEIQEAEPIYHGDGTGTLDPNLGQGEYLDKMMIEKSKILAMSTNSTRHRLSIKVLTLTGFVVDADPFLHWFDPFRFKTIHFKDYCVDAGFYLPEEMSGVSVDFSPEVQERATTGRRVDLVEEMKILDLKDGKVVRRRDFGQGQQSQTQTHSKSTHPKSASWGCQVE</sequence>
<feature type="compositionally biased region" description="Low complexity" evidence="1">
    <location>
        <begin position="61"/>
        <end position="70"/>
    </location>
</feature>
<dbReference type="Proteomes" id="UP000247233">
    <property type="component" value="Unassembled WGS sequence"/>
</dbReference>
<dbReference type="RefSeq" id="XP_025397809.1">
    <property type="nucleotide sequence ID" value="XM_025547232.1"/>
</dbReference>
<organism evidence="2 3">
    <name type="scientific">Aspergillus heteromorphus CBS 117.55</name>
    <dbReference type="NCBI Taxonomy" id="1448321"/>
    <lineage>
        <taxon>Eukaryota</taxon>
        <taxon>Fungi</taxon>
        <taxon>Dikarya</taxon>
        <taxon>Ascomycota</taxon>
        <taxon>Pezizomycotina</taxon>
        <taxon>Eurotiomycetes</taxon>
        <taxon>Eurotiomycetidae</taxon>
        <taxon>Eurotiales</taxon>
        <taxon>Aspergillaceae</taxon>
        <taxon>Aspergillus</taxon>
        <taxon>Aspergillus subgen. Circumdati</taxon>
    </lineage>
</organism>
<feature type="compositionally biased region" description="Polar residues" evidence="1">
    <location>
        <begin position="120"/>
        <end position="133"/>
    </location>
</feature>
<evidence type="ECO:0000313" key="2">
    <source>
        <dbReference type="EMBL" id="PWY77048.1"/>
    </source>
</evidence>
<name>A0A317VVX4_9EURO</name>
<feature type="region of interest" description="Disordered" evidence="1">
    <location>
        <begin position="52"/>
        <end position="133"/>
    </location>
</feature>
<gene>
    <name evidence="2" type="ORF">BO70DRAFT_409523</name>
</gene>
<feature type="region of interest" description="Disordered" evidence="1">
    <location>
        <begin position="423"/>
        <end position="451"/>
    </location>
</feature>
<keyword evidence="3" id="KW-1185">Reference proteome</keyword>
<comment type="caution">
    <text evidence="2">The sequence shown here is derived from an EMBL/GenBank/DDBJ whole genome shotgun (WGS) entry which is preliminary data.</text>
</comment>
<reference evidence="2 3" key="1">
    <citation type="submission" date="2016-12" db="EMBL/GenBank/DDBJ databases">
        <title>The genomes of Aspergillus section Nigri reveals drivers in fungal speciation.</title>
        <authorList>
            <consortium name="DOE Joint Genome Institute"/>
            <person name="Vesth T.C."/>
            <person name="Nybo J."/>
            <person name="Theobald S."/>
            <person name="Brandl J."/>
            <person name="Frisvad J.C."/>
            <person name="Nielsen K.F."/>
            <person name="Lyhne E.K."/>
            <person name="Kogle M.E."/>
            <person name="Kuo A."/>
            <person name="Riley R."/>
            <person name="Clum A."/>
            <person name="Nolan M."/>
            <person name="Lipzen A."/>
            <person name="Salamov A."/>
            <person name="Henrissat B."/>
            <person name="Wiebenga A."/>
            <person name="De Vries R.P."/>
            <person name="Grigoriev I.V."/>
            <person name="Mortensen U.H."/>
            <person name="Andersen M.R."/>
            <person name="Baker S.E."/>
        </authorList>
    </citation>
    <scope>NUCLEOTIDE SEQUENCE [LARGE SCALE GENOMIC DNA]</scope>
    <source>
        <strain evidence="2 3">CBS 117.55</strain>
    </source>
</reference>